<dbReference type="OrthoDB" id="5522031at2"/>
<feature type="domain" description="Fungal lipase-type" evidence="1">
    <location>
        <begin position="83"/>
        <end position="260"/>
    </location>
</feature>
<dbReference type="KEGG" id="cep:Cri9333_0953"/>
<dbReference type="Gene3D" id="3.40.50.1820">
    <property type="entry name" value="alpha/beta hydrolase"/>
    <property type="match status" value="1"/>
</dbReference>
<keyword evidence="3" id="KW-1185">Reference proteome</keyword>
<gene>
    <name evidence="2" type="ORF">Cri9333_0953</name>
</gene>
<dbReference type="InterPro" id="IPR029058">
    <property type="entry name" value="AB_hydrolase_fold"/>
</dbReference>
<dbReference type="InterPro" id="IPR002921">
    <property type="entry name" value="Fungal_lipase-type"/>
</dbReference>
<dbReference type="RefSeq" id="WP_015201990.1">
    <property type="nucleotide sequence ID" value="NC_019753.1"/>
</dbReference>
<sequence>MAETFKYFPEWQSHVFDTNKKGYNPQIAWWLAYCSQIAYENKITVAKYLKIANFENVIFFDAQGSQAFLAKHPGVEPGQPFAVLAFRGTENDSIDILTDINFVRRLFPNENIVEEVQATAAESKKNISQPPDKKLYAHGGFLQGVENIWGCALRDGIKQKFFPDETSQWLGSPGISNAICQLKDTPLYITGHSLGGALATMAAYKAVIYELDGTIKIGGIYTFGSPRVAQFDLANEINNYFGDRSYRVVNFIDVIPRIPLRVPPLWHFKHIHHLVYFNSNRQVVLGKQNSFALLLEDISVILLVLLEVGLSFLTFGRYTPVTIKKHMINEYIKDIEASLKC</sequence>
<evidence type="ECO:0000313" key="2">
    <source>
        <dbReference type="EMBL" id="AFZ11868.1"/>
    </source>
</evidence>
<accession>K9VUT0</accession>
<reference evidence="2 3" key="1">
    <citation type="submission" date="2012-06" db="EMBL/GenBank/DDBJ databases">
        <title>Finished chromosome of genome of Crinalium epipsammum PCC 9333.</title>
        <authorList>
            <consortium name="US DOE Joint Genome Institute"/>
            <person name="Gugger M."/>
            <person name="Coursin T."/>
            <person name="Rippka R."/>
            <person name="Tandeau De Marsac N."/>
            <person name="Huntemann M."/>
            <person name="Wei C.-L."/>
            <person name="Han J."/>
            <person name="Detter J.C."/>
            <person name="Han C."/>
            <person name="Tapia R."/>
            <person name="Davenport K."/>
            <person name="Daligault H."/>
            <person name="Erkkila T."/>
            <person name="Gu W."/>
            <person name="Munk A.C.C."/>
            <person name="Teshima H."/>
            <person name="Xu Y."/>
            <person name="Chain P."/>
            <person name="Chen A."/>
            <person name="Krypides N."/>
            <person name="Mavromatis K."/>
            <person name="Markowitz V."/>
            <person name="Szeto E."/>
            <person name="Ivanova N."/>
            <person name="Mikhailova N."/>
            <person name="Ovchinnikova G."/>
            <person name="Pagani I."/>
            <person name="Pati A."/>
            <person name="Goodwin L."/>
            <person name="Peters L."/>
            <person name="Pitluck S."/>
            <person name="Woyke T."/>
            <person name="Kerfeld C."/>
        </authorList>
    </citation>
    <scope>NUCLEOTIDE SEQUENCE [LARGE SCALE GENOMIC DNA]</scope>
    <source>
        <strain evidence="2 3">PCC 9333</strain>
    </source>
</reference>
<dbReference type="PANTHER" id="PTHR45856:SF24">
    <property type="entry name" value="FUNGAL LIPASE-LIKE DOMAIN-CONTAINING PROTEIN"/>
    <property type="match status" value="1"/>
</dbReference>
<organism evidence="2 3">
    <name type="scientific">Crinalium epipsammum PCC 9333</name>
    <dbReference type="NCBI Taxonomy" id="1173022"/>
    <lineage>
        <taxon>Bacteria</taxon>
        <taxon>Bacillati</taxon>
        <taxon>Cyanobacteriota</taxon>
        <taxon>Cyanophyceae</taxon>
        <taxon>Gomontiellales</taxon>
        <taxon>Gomontiellaceae</taxon>
        <taxon>Crinalium</taxon>
    </lineage>
</organism>
<dbReference type="Proteomes" id="UP000010472">
    <property type="component" value="Chromosome"/>
</dbReference>
<dbReference type="InterPro" id="IPR051218">
    <property type="entry name" value="Sec_MonoDiacylglyc_Lipase"/>
</dbReference>
<evidence type="ECO:0000313" key="3">
    <source>
        <dbReference type="Proteomes" id="UP000010472"/>
    </source>
</evidence>
<dbReference type="PANTHER" id="PTHR45856">
    <property type="entry name" value="ALPHA/BETA-HYDROLASES SUPERFAMILY PROTEIN"/>
    <property type="match status" value="1"/>
</dbReference>
<evidence type="ECO:0000259" key="1">
    <source>
        <dbReference type="Pfam" id="PF01764"/>
    </source>
</evidence>
<dbReference type="GO" id="GO:0006629">
    <property type="term" value="P:lipid metabolic process"/>
    <property type="evidence" value="ECO:0007669"/>
    <property type="project" value="InterPro"/>
</dbReference>
<dbReference type="SUPFAM" id="SSF53474">
    <property type="entry name" value="alpha/beta-Hydrolases"/>
    <property type="match status" value="1"/>
</dbReference>
<dbReference type="CDD" id="cd00519">
    <property type="entry name" value="Lipase_3"/>
    <property type="match status" value="1"/>
</dbReference>
<dbReference type="HOGENOM" id="CLU_032957_4_0_3"/>
<name>K9VUT0_9CYAN</name>
<proteinExistence type="predicted"/>
<protein>
    <submittedName>
        <fullName evidence="2">Lipase class 3</fullName>
    </submittedName>
</protein>
<dbReference type="eggNOG" id="COG3675">
    <property type="taxonomic scope" value="Bacteria"/>
</dbReference>
<dbReference type="AlphaFoldDB" id="K9VUT0"/>
<dbReference type="EMBL" id="CP003620">
    <property type="protein sequence ID" value="AFZ11868.1"/>
    <property type="molecule type" value="Genomic_DNA"/>
</dbReference>
<dbReference type="Pfam" id="PF01764">
    <property type="entry name" value="Lipase_3"/>
    <property type="match status" value="1"/>
</dbReference>